<protein>
    <recommendedName>
        <fullName evidence="7">RWP-RK domain-containing protein</fullName>
    </recommendedName>
</protein>
<evidence type="ECO:0000313" key="9">
    <source>
        <dbReference type="EnsemblProtists" id="EKX42776"/>
    </source>
</evidence>
<evidence type="ECO:0000259" key="7">
    <source>
        <dbReference type="PROSITE" id="PS51519"/>
    </source>
</evidence>
<dbReference type="InterPro" id="IPR003035">
    <property type="entry name" value="RWP-RK_dom"/>
</dbReference>
<dbReference type="InterPro" id="IPR044607">
    <property type="entry name" value="RKD-like"/>
</dbReference>
<evidence type="ECO:0000256" key="6">
    <source>
        <dbReference type="ARBA" id="ARBA00023242"/>
    </source>
</evidence>
<dbReference type="HOGENOM" id="CLU_092984_0_2_1"/>
<evidence type="ECO:0000313" key="10">
    <source>
        <dbReference type="Proteomes" id="UP000011087"/>
    </source>
</evidence>
<dbReference type="Proteomes" id="UP000011087">
    <property type="component" value="Unassembled WGS sequence"/>
</dbReference>
<keyword evidence="10" id="KW-1185">Reference proteome</keyword>
<dbReference type="AlphaFoldDB" id="L1J2Q7"/>
<comment type="function">
    <text evidence="1">Putative transcription factor.</text>
</comment>
<reference evidence="10" key="2">
    <citation type="submission" date="2012-11" db="EMBL/GenBank/DDBJ databases">
        <authorList>
            <person name="Kuo A."/>
            <person name="Curtis B.A."/>
            <person name="Tanifuji G."/>
            <person name="Burki F."/>
            <person name="Gruber A."/>
            <person name="Irimia M."/>
            <person name="Maruyama S."/>
            <person name="Arias M.C."/>
            <person name="Ball S.G."/>
            <person name="Gile G.H."/>
            <person name="Hirakawa Y."/>
            <person name="Hopkins J.F."/>
            <person name="Rensing S.A."/>
            <person name="Schmutz J."/>
            <person name="Symeonidi A."/>
            <person name="Elias M."/>
            <person name="Eveleigh R.J."/>
            <person name="Herman E.K."/>
            <person name="Klute M.J."/>
            <person name="Nakayama T."/>
            <person name="Obornik M."/>
            <person name="Reyes-Prieto A."/>
            <person name="Armbrust E.V."/>
            <person name="Aves S.J."/>
            <person name="Beiko R.G."/>
            <person name="Coutinho P."/>
            <person name="Dacks J.B."/>
            <person name="Durnford D.G."/>
            <person name="Fast N.M."/>
            <person name="Green B.R."/>
            <person name="Grisdale C."/>
            <person name="Hempe F."/>
            <person name="Henrissat B."/>
            <person name="Hoppner M.P."/>
            <person name="Ishida K.-I."/>
            <person name="Kim E."/>
            <person name="Koreny L."/>
            <person name="Kroth P.G."/>
            <person name="Liu Y."/>
            <person name="Malik S.-B."/>
            <person name="Maier U.G."/>
            <person name="McRose D."/>
            <person name="Mock T."/>
            <person name="Neilson J.A."/>
            <person name="Onodera N.T."/>
            <person name="Poole A.M."/>
            <person name="Pritham E.J."/>
            <person name="Richards T.A."/>
            <person name="Rocap G."/>
            <person name="Roy S.W."/>
            <person name="Sarai C."/>
            <person name="Schaack S."/>
            <person name="Shirato S."/>
            <person name="Slamovits C.H."/>
            <person name="Spencer D.F."/>
            <person name="Suzuki S."/>
            <person name="Worden A.Z."/>
            <person name="Zauner S."/>
            <person name="Barry K."/>
            <person name="Bell C."/>
            <person name="Bharti A.K."/>
            <person name="Crow J.A."/>
            <person name="Grimwood J."/>
            <person name="Kramer R."/>
            <person name="Lindquist E."/>
            <person name="Lucas S."/>
            <person name="Salamov A."/>
            <person name="McFadden G.I."/>
            <person name="Lane C.E."/>
            <person name="Keeling P.J."/>
            <person name="Gray M.W."/>
            <person name="Grigoriev I.V."/>
            <person name="Archibald J.M."/>
        </authorList>
    </citation>
    <scope>NUCLEOTIDE SEQUENCE</scope>
    <source>
        <strain evidence="10">CCMP2712</strain>
    </source>
</reference>
<reference evidence="8 10" key="1">
    <citation type="journal article" date="2012" name="Nature">
        <title>Algal genomes reveal evolutionary mosaicism and the fate of nucleomorphs.</title>
        <authorList>
            <consortium name="DOE Joint Genome Institute"/>
            <person name="Curtis B.A."/>
            <person name="Tanifuji G."/>
            <person name="Burki F."/>
            <person name="Gruber A."/>
            <person name="Irimia M."/>
            <person name="Maruyama S."/>
            <person name="Arias M.C."/>
            <person name="Ball S.G."/>
            <person name="Gile G.H."/>
            <person name="Hirakawa Y."/>
            <person name="Hopkins J.F."/>
            <person name="Kuo A."/>
            <person name="Rensing S.A."/>
            <person name="Schmutz J."/>
            <person name="Symeonidi A."/>
            <person name="Elias M."/>
            <person name="Eveleigh R.J."/>
            <person name="Herman E.K."/>
            <person name="Klute M.J."/>
            <person name="Nakayama T."/>
            <person name="Obornik M."/>
            <person name="Reyes-Prieto A."/>
            <person name="Armbrust E.V."/>
            <person name="Aves S.J."/>
            <person name="Beiko R.G."/>
            <person name="Coutinho P."/>
            <person name="Dacks J.B."/>
            <person name="Durnford D.G."/>
            <person name="Fast N.M."/>
            <person name="Green B.R."/>
            <person name="Grisdale C.J."/>
            <person name="Hempel F."/>
            <person name="Henrissat B."/>
            <person name="Hoppner M.P."/>
            <person name="Ishida K."/>
            <person name="Kim E."/>
            <person name="Koreny L."/>
            <person name="Kroth P.G."/>
            <person name="Liu Y."/>
            <person name="Malik S.B."/>
            <person name="Maier U.G."/>
            <person name="McRose D."/>
            <person name="Mock T."/>
            <person name="Neilson J.A."/>
            <person name="Onodera N.T."/>
            <person name="Poole A.M."/>
            <person name="Pritham E.J."/>
            <person name="Richards T.A."/>
            <person name="Rocap G."/>
            <person name="Roy S.W."/>
            <person name="Sarai C."/>
            <person name="Schaack S."/>
            <person name="Shirato S."/>
            <person name="Slamovits C.H."/>
            <person name="Spencer D.F."/>
            <person name="Suzuki S."/>
            <person name="Worden A.Z."/>
            <person name="Zauner S."/>
            <person name="Barry K."/>
            <person name="Bell C."/>
            <person name="Bharti A.K."/>
            <person name="Crow J.A."/>
            <person name="Grimwood J."/>
            <person name="Kramer R."/>
            <person name="Lindquist E."/>
            <person name="Lucas S."/>
            <person name="Salamov A."/>
            <person name="McFadden G.I."/>
            <person name="Lane C.E."/>
            <person name="Keeling P.J."/>
            <person name="Gray M.W."/>
            <person name="Grigoriev I.V."/>
            <person name="Archibald J.M."/>
        </authorList>
    </citation>
    <scope>NUCLEOTIDE SEQUENCE</scope>
    <source>
        <strain evidence="8 10">CCMP2712</strain>
    </source>
</reference>
<evidence type="ECO:0000256" key="4">
    <source>
        <dbReference type="ARBA" id="ARBA00023125"/>
    </source>
</evidence>
<keyword evidence="5" id="KW-0804">Transcription</keyword>
<feature type="domain" description="RWP-RK" evidence="7">
    <location>
        <begin position="2"/>
        <end position="89"/>
    </location>
</feature>
<dbReference type="EMBL" id="JH993014">
    <property type="protein sequence ID" value="EKX42776.1"/>
    <property type="molecule type" value="Genomic_DNA"/>
</dbReference>
<dbReference type="Pfam" id="PF02042">
    <property type="entry name" value="RWP-RK"/>
    <property type="match status" value="1"/>
</dbReference>
<dbReference type="PROSITE" id="PS51519">
    <property type="entry name" value="RWP_RK"/>
    <property type="match status" value="1"/>
</dbReference>
<dbReference type="GeneID" id="17299407"/>
<evidence type="ECO:0000313" key="8">
    <source>
        <dbReference type="EMBL" id="EKX42776.1"/>
    </source>
</evidence>
<dbReference type="GO" id="GO:0003677">
    <property type="term" value="F:DNA binding"/>
    <property type="evidence" value="ECO:0007669"/>
    <property type="project" value="UniProtKB-KW"/>
</dbReference>
<gene>
    <name evidence="8" type="ORF">GUITHDRAFT_111146</name>
</gene>
<keyword evidence="4" id="KW-0238">DNA-binding</keyword>
<dbReference type="EnsemblProtists" id="EKX42776">
    <property type="protein sequence ID" value="EKX42776"/>
    <property type="gene ID" value="GUITHDRAFT_111146"/>
</dbReference>
<sequence>MASVSIAPRPRPGSSAPSHVSLSLQALSPLFHTPQDQAAHVLGISLTSLKSACRRLGISRWPYKRGGNRSQPVQEAQQMNRNAFESYEAWLQEFLPAQHRQDVASSDTSYIYDQKISSEETGSDLNACSMLVDQENRTIEPEYLENDNNSILHLTENGEVVMVNPAEWIDLYLPRVDDDIKMPNWSPEIFA</sequence>
<evidence type="ECO:0000256" key="2">
    <source>
        <dbReference type="ARBA" id="ARBA00023015"/>
    </source>
</evidence>
<name>L1J2Q7_GUITC</name>
<keyword evidence="2" id="KW-0805">Transcription regulation</keyword>
<keyword evidence="6" id="KW-0539">Nucleus</keyword>
<keyword evidence="3" id="KW-0175">Coiled coil</keyword>
<evidence type="ECO:0000256" key="1">
    <source>
        <dbReference type="ARBA" id="ARBA00004049"/>
    </source>
</evidence>
<reference evidence="9" key="3">
    <citation type="submission" date="2016-03" db="UniProtKB">
        <authorList>
            <consortium name="EnsemblProtists"/>
        </authorList>
    </citation>
    <scope>IDENTIFICATION</scope>
</reference>
<proteinExistence type="predicted"/>
<dbReference type="PANTHER" id="PTHR46373">
    <property type="entry name" value="PROTEIN RKD4"/>
    <property type="match status" value="1"/>
</dbReference>
<dbReference type="KEGG" id="gtt:GUITHDRAFT_111146"/>
<dbReference type="GO" id="GO:0003700">
    <property type="term" value="F:DNA-binding transcription factor activity"/>
    <property type="evidence" value="ECO:0007669"/>
    <property type="project" value="InterPro"/>
</dbReference>
<evidence type="ECO:0000256" key="5">
    <source>
        <dbReference type="ARBA" id="ARBA00023163"/>
    </source>
</evidence>
<dbReference type="PANTHER" id="PTHR46373:SF2">
    <property type="entry name" value="RWP-RK DOMAIN-CONTAINING PROTEIN"/>
    <property type="match status" value="1"/>
</dbReference>
<accession>L1J2Q7</accession>
<organism evidence="8">
    <name type="scientific">Guillardia theta (strain CCMP2712)</name>
    <name type="common">Cryptophyte</name>
    <dbReference type="NCBI Taxonomy" id="905079"/>
    <lineage>
        <taxon>Eukaryota</taxon>
        <taxon>Cryptophyceae</taxon>
        <taxon>Pyrenomonadales</taxon>
        <taxon>Geminigeraceae</taxon>
        <taxon>Guillardia</taxon>
    </lineage>
</organism>
<dbReference type="RefSeq" id="XP_005829756.1">
    <property type="nucleotide sequence ID" value="XM_005829699.1"/>
</dbReference>
<dbReference type="PaxDb" id="55529-EKX42776"/>
<evidence type="ECO:0000256" key="3">
    <source>
        <dbReference type="ARBA" id="ARBA00023054"/>
    </source>
</evidence>